<sequence length="224" mass="25357">MSLSQIEERQKKTTRNEQGKISKSEGRPTLAGGRHQKGEKERKEEKKYVHEGTSAKNKNSTRKPQEIHTKPDALVIKAAEENSYADILRKMKADPNSTVLGNSENKIRKTVTGDLLLELRRTREVNTQELQKVIKAVLVNKATINSLQHKVVFEIKDLDMLTSKQDILEAVSRKFSKDKEVVEETSVKTLRKPYGDTQTAVVQLPAQIAQEAISWKKLKVVCVN</sequence>
<evidence type="ECO:0000256" key="1">
    <source>
        <dbReference type="SAM" id="MobiDB-lite"/>
    </source>
</evidence>
<dbReference type="Proteomes" id="UP000215335">
    <property type="component" value="Unassembled WGS sequence"/>
</dbReference>
<feature type="region of interest" description="Disordered" evidence="1">
    <location>
        <begin position="1"/>
        <end position="71"/>
    </location>
</feature>
<evidence type="ECO:0000313" key="3">
    <source>
        <dbReference type="Proteomes" id="UP000215335"/>
    </source>
</evidence>
<feature type="compositionally biased region" description="Basic and acidic residues" evidence="1">
    <location>
        <begin position="1"/>
        <end position="26"/>
    </location>
</feature>
<comment type="caution">
    <text evidence="2">The sequence shown here is derived from an EMBL/GenBank/DDBJ whole genome shotgun (WGS) entry which is preliminary data.</text>
</comment>
<keyword evidence="3" id="KW-1185">Reference proteome</keyword>
<name>A0A232EII1_9HYME</name>
<proteinExistence type="predicted"/>
<dbReference type="EMBL" id="NNAY01004246">
    <property type="protein sequence ID" value="OXU18155.1"/>
    <property type="molecule type" value="Genomic_DNA"/>
</dbReference>
<protein>
    <submittedName>
        <fullName evidence="2">Uncharacterized protein</fullName>
    </submittedName>
</protein>
<dbReference type="OrthoDB" id="7701580at2759"/>
<evidence type="ECO:0000313" key="2">
    <source>
        <dbReference type="EMBL" id="OXU18155.1"/>
    </source>
</evidence>
<feature type="compositionally biased region" description="Basic and acidic residues" evidence="1">
    <location>
        <begin position="36"/>
        <end position="50"/>
    </location>
</feature>
<gene>
    <name evidence="2" type="ORF">TSAR_013337</name>
</gene>
<organism evidence="2 3">
    <name type="scientific">Trichomalopsis sarcophagae</name>
    <dbReference type="NCBI Taxonomy" id="543379"/>
    <lineage>
        <taxon>Eukaryota</taxon>
        <taxon>Metazoa</taxon>
        <taxon>Ecdysozoa</taxon>
        <taxon>Arthropoda</taxon>
        <taxon>Hexapoda</taxon>
        <taxon>Insecta</taxon>
        <taxon>Pterygota</taxon>
        <taxon>Neoptera</taxon>
        <taxon>Endopterygota</taxon>
        <taxon>Hymenoptera</taxon>
        <taxon>Apocrita</taxon>
        <taxon>Proctotrupomorpha</taxon>
        <taxon>Chalcidoidea</taxon>
        <taxon>Pteromalidae</taxon>
        <taxon>Pteromalinae</taxon>
        <taxon>Trichomalopsis</taxon>
    </lineage>
</organism>
<accession>A0A232EII1</accession>
<dbReference type="AlphaFoldDB" id="A0A232EII1"/>
<reference evidence="2 3" key="1">
    <citation type="journal article" date="2017" name="Curr. Biol.">
        <title>The Evolution of Venom by Co-option of Single-Copy Genes.</title>
        <authorList>
            <person name="Martinson E.O."/>
            <person name="Mrinalini"/>
            <person name="Kelkar Y.D."/>
            <person name="Chang C.H."/>
            <person name="Werren J.H."/>
        </authorList>
    </citation>
    <scope>NUCLEOTIDE SEQUENCE [LARGE SCALE GENOMIC DNA]</scope>
    <source>
        <strain evidence="2 3">Alberta</strain>
        <tissue evidence="2">Whole body</tissue>
    </source>
</reference>